<keyword evidence="3" id="KW-0378">Hydrolase</keyword>
<feature type="domain" description="Amidohydrolase-related" evidence="5">
    <location>
        <begin position="262"/>
        <end position="441"/>
    </location>
</feature>
<dbReference type="Pfam" id="PF01979">
    <property type="entry name" value="Amidohydro_1"/>
    <property type="match status" value="1"/>
</dbReference>
<evidence type="ECO:0000256" key="4">
    <source>
        <dbReference type="ARBA" id="ARBA00022833"/>
    </source>
</evidence>
<evidence type="ECO:0000259" key="5">
    <source>
        <dbReference type="Pfam" id="PF01979"/>
    </source>
</evidence>
<evidence type="ECO:0000256" key="3">
    <source>
        <dbReference type="ARBA" id="ARBA00022801"/>
    </source>
</evidence>
<reference evidence="7" key="1">
    <citation type="submission" date="2016-01" db="EMBL/GenBank/DDBJ databases">
        <authorList>
            <person name="Peeters C."/>
        </authorList>
    </citation>
    <scope>NUCLEOTIDE SEQUENCE [LARGE SCALE GENOMIC DNA]</scope>
    <source>
        <strain evidence="7">LMG 29317</strain>
    </source>
</reference>
<accession>A0A158KUT6</accession>
<dbReference type="PANTHER" id="PTHR43794">
    <property type="entry name" value="AMINOHYDROLASE SSNA-RELATED"/>
    <property type="match status" value="1"/>
</dbReference>
<dbReference type="Proteomes" id="UP000055019">
    <property type="component" value="Unassembled WGS sequence"/>
</dbReference>
<evidence type="ECO:0000256" key="1">
    <source>
        <dbReference type="ARBA" id="ARBA00006745"/>
    </source>
</evidence>
<dbReference type="SUPFAM" id="SSF51338">
    <property type="entry name" value="Composite domain of metallo-dependent hydrolases"/>
    <property type="match status" value="1"/>
</dbReference>
<dbReference type="EMBL" id="FCOM02000055">
    <property type="protein sequence ID" value="SAL84857.1"/>
    <property type="molecule type" value="Genomic_DNA"/>
</dbReference>
<proteinExistence type="inferred from homology"/>
<sequence length="489" mass="53480">MNEYLDGHEHEHVDMLIEHGCIITMDPSRRVIDDGAVAVKGDRIVAVGETSALARRYRAARVIDARRKAVLPGLIDAHAHAGHAMLRTIGGADGEAWTAACEAIYTSASDEAFWETESHLAALERLKAGVTTGVSLLGGGDSIMRVDDPVYARRHCDAVVRTGTRSIVAVGPSRPPAPRAYTKHDASGSVTRDIDFDRMFDVCKDIVDACHGDAGGRIRIALTLPVFAPEHYPDVARYEHDYRREAGRYALLARDRGLSITQDGHRAGTLDFAHRELGLLNSKSFMSHAIDLTEADIAACVETGASIVHNPSAIMSIIGRCPVPELIDAGVTVAIASDGAAPDRGYDMFRHMWQCMHYHRRHFRDPGVLPHGKVLEMVTIDAARALSLDHELGSLEAGKQADIVLVDLFKPHLMPMNMPVYRVTCFANAGDVCMTMVGGKVLMEDYRVLTVDEGEILERVSQVADRTFGRAGLRHLLDAPPTLWGRSQY</sequence>
<dbReference type="InterPro" id="IPR054418">
    <property type="entry name" value="MQNX/HUTI_composite_N"/>
</dbReference>
<protein>
    <submittedName>
        <fullName evidence="7">Amidohydrolase</fullName>
    </submittedName>
</protein>
<evidence type="ECO:0000256" key="2">
    <source>
        <dbReference type="ARBA" id="ARBA00022723"/>
    </source>
</evidence>
<dbReference type="GO" id="GO:0016810">
    <property type="term" value="F:hydrolase activity, acting on carbon-nitrogen (but not peptide) bonds"/>
    <property type="evidence" value="ECO:0007669"/>
    <property type="project" value="InterPro"/>
</dbReference>
<keyword evidence="8" id="KW-1185">Reference proteome</keyword>
<feature type="domain" description="Aminodeoxyfutalosine deaminase/Imidazolonepropionase-like composite" evidence="6">
    <location>
        <begin position="35"/>
        <end position="60"/>
    </location>
</feature>
<dbReference type="Gene3D" id="3.20.20.140">
    <property type="entry name" value="Metal-dependent hydrolases"/>
    <property type="match status" value="1"/>
</dbReference>
<dbReference type="AlphaFoldDB" id="A0A158KUT6"/>
<evidence type="ECO:0000313" key="7">
    <source>
        <dbReference type="EMBL" id="SAL84857.1"/>
    </source>
</evidence>
<evidence type="ECO:0000313" key="8">
    <source>
        <dbReference type="Proteomes" id="UP000055019"/>
    </source>
</evidence>
<comment type="caution">
    <text evidence="7">The sequence shown here is derived from an EMBL/GenBank/DDBJ whole genome shotgun (WGS) entry which is preliminary data.</text>
</comment>
<dbReference type="SUPFAM" id="SSF51556">
    <property type="entry name" value="Metallo-dependent hydrolases"/>
    <property type="match status" value="1"/>
</dbReference>
<dbReference type="RefSeq" id="WP_061151279.1">
    <property type="nucleotide sequence ID" value="NZ_FCOM02000055.1"/>
</dbReference>
<dbReference type="InterPro" id="IPR032466">
    <property type="entry name" value="Metal_Hydrolase"/>
</dbReference>
<dbReference type="InterPro" id="IPR050287">
    <property type="entry name" value="MTA/SAH_deaminase"/>
</dbReference>
<keyword evidence="2" id="KW-0479">Metal-binding</keyword>
<dbReference type="PANTHER" id="PTHR43794:SF11">
    <property type="entry name" value="AMIDOHYDROLASE-RELATED DOMAIN-CONTAINING PROTEIN"/>
    <property type="match status" value="1"/>
</dbReference>
<comment type="similarity">
    <text evidence="1">Belongs to the metallo-dependent hydrolases superfamily. ATZ/TRZ family.</text>
</comment>
<keyword evidence="4" id="KW-0862">Zinc</keyword>
<name>A0A158KUT6_9BURK</name>
<organism evidence="7 8">
    <name type="scientific">Caballeronia arvi</name>
    <dbReference type="NCBI Taxonomy" id="1777135"/>
    <lineage>
        <taxon>Bacteria</taxon>
        <taxon>Pseudomonadati</taxon>
        <taxon>Pseudomonadota</taxon>
        <taxon>Betaproteobacteria</taxon>
        <taxon>Burkholderiales</taxon>
        <taxon>Burkholderiaceae</taxon>
        <taxon>Caballeronia</taxon>
    </lineage>
</organism>
<dbReference type="InterPro" id="IPR006680">
    <property type="entry name" value="Amidohydro-rel"/>
</dbReference>
<dbReference type="OrthoDB" id="9807210at2"/>
<dbReference type="GO" id="GO:0046872">
    <property type="term" value="F:metal ion binding"/>
    <property type="evidence" value="ECO:0007669"/>
    <property type="project" value="UniProtKB-KW"/>
</dbReference>
<dbReference type="Pfam" id="PF22039">
    <property type="entry name" value="HUTI_composite_bact"/>
    <property type="match status" value="1"/>
</dbReference>
<dbReference type="InterPro" id="IPR011059">
    <property type="entry name" value="Metal-dep_hydrolase_composite"/>
</dbReference>
<gene>
    <name evidence="7" type="ORF">AWB74_07086</name>
</gene>
<dbReference type="Gene3D" id="2.30.40.10">
    <property type="entry name" value="Urease, subunit C, domain 1"/>
    <property type="match status" value="1"/>
</dbReference>
<evidence type="ECO:0000259" key="6">
    <source>
        <dbReference type="Pfam" id="PF22039"/>
    </source>
</evidence>